<keyword evidence="2" id="KW-1185">Reference proteome</keyword>
<evidence type="ECO:0000313" key="1">
    <source>
        <dbReference type="EMBL" id="WLQ57343.1"/>
    </source>
</evidence>
<name>A0ABY9ITG8_9ACTN</name>
<evidence type="ECO:0000313" key="2">
    <source>
        <dbReference type="Proteomes" id="UP001235744"/>
    </source>
</evidence>
<accession>A0ABY9ITG8</accession>
<dbReference type="EMBL" id="CP120988">
    <property type="protein sequence ID" value="WLQ57343.1"/>
    <property type="molecule type" value="Genomic_DNA"/>
</dbReference>
<proteinExistence type="predicted"/>
<gene>
    <name evidence="1" type="ORF">P8A19_18645</name>
</gene>
<dbReference type="Proteomes" id="UP001235744">
    <property type="component" value="Chromosome"/>
</dbReference>
<protein>
    <submittedName>
        <fullName evidence="1">Uncharacterized protein</fullName>
    </submittedName>
</protein>
<sequence length="155" mass="17284">MDTFTERLDYGWRWWEAAIDEAQEGRWVRDAVERDVIKDIGCATNALHGGRLAPFTEDTWHVRVGRIANWAGVLRLAAGSGGWVLQPVVGRLPPNPAGMAELLSGIYAVGEQGEIWMKRLLKGELPPEDEVAQAEGFFTGPGSIEDLELFFCDWQ</sequence>
<dbReference type="RefSeq" id="WP_306071082.1">
    <property type="nucleotide sequence ID" value="NZ_CP120988.1"/>
</dbReference>
<reference evidence="1 2" key="1">
    <citation type="submission" date="2023-03" db="EMBL/GenBank/DDBJ databases">
        <title>Isolation and description of six Streptomyces strains from soil environments, able to metabolize different microbial glucans.</title>
        <authorList>
            <person name="Widen T."/>
            <person name="Larsbrink J."/>
        </authorList>
    </citation>
    <scope>NUCLEOTIDE SEQUENCE [LARGE SCALE GENOMIC DNA]</scope>
    <source>
        <strain evidence="1 2">Alt2</strain>
    </source>
</reference>
<organism evidence="1 2">
    <name type="scientific">Streptomyces poriferorum</name>
    <dbReference type="NCBI Taxonomy" id="2798799"/>
    <lineage>
        <taxon>Bacteria</taxon>
        <taxon>Bacillati</taxon>
        <taxon>Actinomycetota</taxon>
        <taxon>Actinomycetes</taxon>
        <taxon>Kitasatosporales</taxon>
        <taxon>Streptomycetaceae</taxon>
        <taxon>Streptomyces</taxon>
    </lineage>
</organism>